<dbReference type="InterPro" id="IPR008269">
    <property type="entry name" value="Lon_proteolytic"/>
</dbReference>
<dbReference type="OrthoDB" id="2356897at2"/>
<evidence type="ECO:0000256" key="1">
    <source>
        <dbReference type="PROSITE-ProRule" id="PRU01122"/>
    </source>
</evidence>
<organism evidence="4 5">
    <name type="scientific">Paenibacillus paeoniae</name>
    <dbReference type="NCBI Taxonomy" id="2292705"/>
    <lineage>
        <taxon>Bacteria</taxon>
        <taxon>Bacillati</taxon>
        <taxon>Bacillota</taxon>
        <taxon>Bacilli</taxon>
        <taxon>Bacillales</taxon>
        <taxon>Paenibacillaceae</taxon>
        <taxon>Paenibacillus</taxon>
    </lineage>
</organism>
<dbReference type="AlphaFoldDB" id="A0A371PKI4"/>
<dbReference type="InterPro" id="IPR020568">
    <property type="entry name" value="Ribosomal_Su5_D2-typ_SF"/>
</dbReference>
<name>A0A371PKI4_9BACL</name>
<dbReference type="SUPFAM" id="SSF54211">
    <property type="entry name" value="Ribosomal protein S5 domain 2-like"/>
    <property type="match status" value="1"/>
</dbReference>
<feature type="active site" evidence="1">
    <location>
        <position position="265"/>
    </location>
</feature>
<keyword evidence="1" id="KW-0645">Protease</keyword>
<dbReference type="InterPro" id="IPR014721">
    <property type="entry name" value="Ribsml_uS5_D2-typ_fold_subgr"/>
</dbReference>
<evidence type="ECO:0000256" key="2">
    <source>
        <dbReference type="SAM" id="Phobius"/>
    </source>
</evidence>
<proteinExistence type="inferred from homology"/>
<dbReference type="EMBL" id="QUBQ01000001">
    <property type="protein sequence ID" value="REK76465.1"/>
    <property type="molecule type" value="Genomic_DNA"/>
</dbReference>
<keyword evidence="2" id="KW-0472">Membrane</keyword>
<dbReference type="GO" id="GO:0004252">
    <property type="term" value="F:serine-type endopeptidase activity"/>
    <property type="evidence" value="ECO:0007669"/>
    <property type="project" value="UniProtKB-UniRule"/>
</dbReference>
<keyword evidence="5" id="KW-1185">Reference proteome</keyword>
<dbReference type="PROSITE" id="PS51786">
    <property type="entry name" value="LON_PROTEOLYTIC"/>
    <property type="match status" value="1"/>
</dbReference>
<dbReference type="InterPro" id="IPR027065">
    <property type="entry name" value="Lon_Prtase"/>
</dbReference>
<accession>A0A371PKI4</accession>
<gene>
    <name evidence="4" type="ORF">DX130_05340</name>
</gene>
<comment type="similarity">
    <text evidence="1">Belongs to the peptidase S16 family.</text>
</comment>
<dbReference type="GO" id="GO:0004176">
    <property type="term" value="F:ATP-dependent peptidase activity"/>
    <property type="evidence" value="ECO:0007669"/>
    <property type="project" value="UniProtKB-UniRule"/>
</dbReference>
<keyword evidence="1" id="KW-0720">Serine protease</keyword>
<dbReference type="GO" id="GO:0005524">
    <property type="term" value="F:ATP binding"/>
    <property type="evidence" value="ECO:0007669"/>
    <property type="project" value="InterPro"/>
</dbReference>
<feature type="domain" description="Lon proteolytic" evidence="3">
    <location>
        <begin position="257"/>
        <end position="361"/>
    </location>
</feature>
<comment type="catalytic activity">
    <reaction evidence="1">
        <text>Hydrolysis of proteins in presence of ATP.</text>
        <dbReference type="EC" id="3.4.21.53"/>
    </reaction>
</comment>
<protein>
    <recommendedName>
        <fullName evidence="1">endopeptidase La</fullName>
        <ecNumber evidence="1">3.4.21.53</ecNumber>
    </recommendedName>
</protein>
<dbReference type="Gene3D" id="3.30.230.10">
    <property type="match status" value="1"/>
</dbReference>
<dbReference type="PANTHER" id="PTHR10046">
    <property type="entry name" value="ATP DEPENDENT LON PROTEASE FAMILY MEMBER"/>
    <property type="match status" value="1"/>
</dbReference>
<feature type="transmembrane region" description="Helical" evidence="2">
    <location>
        <begin position="17"/>
        <end position="34"/>
    </location>
</feature>
<comment type="caution">
    <text evidence="4">The sequence shown here is derived from an EMBL/GenBank/DDBJ whole genome shotgun (WGS) entry which is preliminary data.</text>
</comment>
<feature type="active site" evidence="1">
    <location>
        <position position="310"/>
    </location>
</feature>
<evidence type="ECO:0000313" key="5">
    <source>
        <dbReference type="Proteomes" id="UP000261905"/>
    </source>
</evidence>
<keyword evidence="2" id="KW-0812">Transmembrane</keyword>
<dbReference type="Proteomes" id="UP000261905">
    <property type="component" value="Unassembled WGS sequence"/>
</dbReference>
<keyword evidence="2" id="KW-1133">Transmembrane helix</keyword>
<reference evidence="4 5" key="1">
    <citation type="submission" date="2018-08" db="EMBL/GenBank/DDBJ databases">
        <title>Paenibacillus sp. M4BSY-1, whole genome shotgun sequence.</title>
        <authorList>
            <person name="Tuo L."/>
        </authorList>
    </citation>
    <scope>NUCLEOTIDE SEQUENCE [LARGE SCALE GENOMIC DNA]</scope>
    <source>
        <strain evidence="4 5">M4BSY-1</strain>
    </source>
</reference>
<dbReference type="GO" id="GO:0006508">
    <property type="term" value="P:proteolysis"/>
    <property type="evidence" value="ECO:0007669"/>
    <property type="project" value="UniProtKB-KW"/>
</dbReference>
<evidence type="ECO:0000259" key="3">
    <source>
        <dbReference type="PROSITE" id="PS51786"/>
    </source>
</evidence>
<evidence type="ECO:0000313" key="4">
    <source>
        <dbReference type="EMBL" id="REK76465.1"/>
    </source>
</evidence>
<keyword evidence="1" id="KW-0378">Hydrolase</keyword>
<dbReference type="EC" id="3.4.21.53" evidence="1"/>
<sequence length="365" mass="39140">MDGREPMRRGLSAVRRILLTAAITALVMWGLLYAPTPYLVYEPGIAVPVEPMITLESGVPVDGGQFLLTAVKLIEPNFLGVLKATVDRDRNVYQKSAVFGHYTKEQYAERLTVIMEGSQNDAVEAAYRYLKVPYEVKTQAIVITDIIRVAEQPVGKLRAGDKLLRLQGGESFRSVEDAADQVIEAMENKGSGASDSVFIEIERGGKQMIVELEPSATYTGGAADSDEKRLALLLSAKSFVELRTVEATHKEQRLTISAGEIGGPSAGLVFTLGAIDLLTEGDLTQGARIAATGTISPEGKVGAIGGIKQKVVSTSEEGAKLFLVPKSNERDALSKAKSIKTDMKIVGVDTLQEALDAIAAFASNR</sequence>
<dbReference type="Pfam" id="PF05362">
    <property type="entry name" value="Lon_C"/>
    <property type="match status" value="1"/>
</dbReference>
<dbReference type="GO" id="GO:0030163">
    <property type="term" value="P:protein catabolic process"/>
    <property type="evidence" value="ECO:0007669"/>
    <property type="project" value="InterPro"/>
</dbReference>